<reference evidence="6 7" key="1">
    <citation type="submission" date="2016-10" db="EMBL/GenBank/DDBJ databases">
        <authorList>
            <person name="de Groot N.N."/>
        </authorList>
    </citation>
    <scope>NUCLEOTIDE SEQUENCE [LARGE SCALE GENOMIC DNA]</scope>
    <source>
        <strain evidence="6 7">ATCC 43154</strain>
    </source>
</reference>
<evidence type="ECO:0000256" key="3">
    <source>
        <dbReference type="ARBA" id="ARBA00023125"/>
    </source>
</evidence>
<dbReference type="InterPro" id="IPR058163">
    <property type="entry name" value="LysR-type_TF_proteobact-type"/>
</dbReference>
<dbReference type="InterPro" id="IPR036390">
    <property type="entry name" value="WH_DNA-bd_sf"/>
</dbReference>
<dbReference type="InterPro" id="IPR000847">
    <property type="entry name" value="LysR_HTH_N"/>
</dbReference>
<dbReference type="InterPro" id="IPR005119">
    <property type="entry name" value="LysR_subst-bd"/>
</dbReference>
<dbReference type="Pfam" id="PF00126">
    <property type="entry name" value="HTH_1"/>
    <property type="match status" value="1"/>
</dbReference>
<dbReference type="OrthoDB" id="464481at2"/>
<dbReference type="Gene3D" id="1.10.10.10">
    <property type="entry name" value="Winged helix-like DNA-binding domain superfamily/Winged helix DNA-binding domain"/>
    <property type="match status" value="1"/>
</dbReference>
<dbReference type="Gene3D" id="3.40.190.10">
    <property type="entry name" value="Periplasmic binding protein-like II"/>
    <property type="match status" value="2"/>
</dbReference>
<dbReference type="PRINTS" id="PR00039">
    <property type="entry name" value="HTHLYSR"/>
</dbReference>
<keyword evidence="2" id="KW-0805">Transcription regulation</keyword>
<gene>
    <name evidence="6" type="ORF">SAMN02982985_02433</name>
</gene>
<evidence type="ECO:0000313" key="7">
    <source>
        <dbReference type="Proteomes" id="UP000199470"/>
    </source>
</evidence>
<proteinExistence type="inferred from homology"/>
<dbReference type="PROSITE" id="PS50931">
    <property type="entry name" value="HTH_LYSR"/>
    <property type="match status" value="1"/>
</dbReference>
<comment type="similarity">
    <text evidence="1">Belongs to the LysR transcriptional regulatory family.</text>
</comment>
<feature type="domain" description="HTH lysR-type" evidence="5">
    <location>
        <begin position="6"/>
        <end position="63"/>
    </location>
</feature>
<dbReference type="Pfam" id="PF03466">
    <property type="entry name" value="LysR_substrate"/>
    <property type="match status" value="1"/>
</dbReference>
<dbReference type="Proteomes" id="UP000199470">
    <property type="component" value="Unassembled WGS sequence"/>
</dbReference>
<dbReference type="RefSeq" id="WP_093387798.1">
    <property type="nucleotide sequence ID" value="NZ_FOTW01000011.1"/>
</dbReference>
<dbReference type="GO" id="GO:0003700">
    <property type="term" value="F:DNA-binding transcription factor activity"/>
    <property type="evidence" value="ECO:0007669"/>
    <property type="project" value="InterPro"/>
</dbReference>
<dbReference type="PANTHER" id="PTHR30537">
    <property type="entry name" value="HTH-TYPE TRANSCRIPTIONAL REGULATOR"/>
    <property type="match status" value="1"/>
</dbReference>
<dbReference type="STRING" id="758825.SAMN02982985_02433"/>
<dbReference type="EMBL" id="FOTW01000011">
    <property type="protein sequence ID" value="SFM03268.1"/>
    <property type="molecule type" value="Genomic_DNA"/>
</dbReference>
<dbReference type="FunFam" id="1.10.10.10:FF:000001">
    <property type="entry name" value="LysR family transcriptional regulator"/>
    <property type="match status" value="1"/>
</dbReference>
<accession>A0A1I4MJ95</accession>
<keyword evidence="3" id="KW-0238">DNA-binding</keyword>
<keyword evidence="7" id="KW-1185">Reference proteome</keyword>
<evidence type="ECO:0000256" key="1">
    <source>
        <dbReference type="ARBA" id="ARBA00009437"/>
    </source>
</evidence>
<evidence type="ECO:0000256" key="4">
    <source>
        <dbReference type="ARBA" id="ARBA00023163"/>
    </source>
</evidence>
<evidence type="ECO:0000256" key="2">
    <source>
        <dbReference type="ARBA" id="ARBA00023015"/>
    </source>
</evidence>
<keyword evidence="4" id="KW-0804">Transcription</keyword>
<dbReference type="GO" id="GO:0006351">
    <property type="term" value="P:DNA-templated transcription"/>
    <property type="evidence" value="ECO:0007669"/>
    <property type="project" value="TreeGrafter"/>
</dbReference>
<dbReference type="SUPFAM" id="SSF53850">
    <property type="entry name" value="Periplasmic binding protein-like II"/>
    <property type="match status" value="1"/>
</dbReference>
<dbReference type="AlphaFoldDB" id="A0A1I4MJ95"/>
<name>A0A1I4MJ95_9BURK</name>
<dbReference type="SUPFAM" id="SSF46785">
    <property type="entry name" value="Winged helix' DNA-binding domain"/>
    <property type="match status" value="1"/>
</dbReference>
<dbReference type="PANTHER" id="PTHR30537:SF79">
    <property type="entry name" value="TRANSCRIPTIONAL REGULATOR-RELATED"/>
    <property type="match status" value="1"/>
</dbReference>
<evidence type="ECO:0000259" key="5">
    <source>
        <dbReference type="PROSITE" id="PS50931"/>
    </source>
</evidence>
<protein>
    <submittedName>
        <fullName evidence="6">LysR family transcriptional regulator, glycine cleavage system transcriptional activator</fullName>
    </submittedName>
</protein>
<organism evidence="6 7">
    <name type="scientific">Rugamonas rubra</name>
    <dbReference type="NCBI Taxonomy" id="758825"/>
    <lineage>
        <taxon>Bacteria</taxon>
        <taxon>Pseudomonadati</taxon>
        <taxon>Pseudomonadota</taxon>
        <taxon>Betaproteobacteria</taxon>
        <taxon>Burkholderiales</taxon>
        <taxon>Oxalobacteraceae</taxon>
        <taxon>Telluria group</taxon>
        <taxon>Rugamonas</taxon>
    </lineage>
</organism>
<evidence type="ECO:0000313" key="6">
    <source>
        <dbReference type="EMBL" id="SFM03268.1"/>
    </source>
</evidence>
<sequence>MDKRLPPLQSLLAFEASARLGSFSRAAAELALTQSAISHQIQNLEVWVGQALFSRHGRGVKLTSAGELFAGTVADALQTLREGRARIEPYRNPDSVLLACGADFAAGWLTPRLADLRARHPALEVWLITQDELSEIDRIDVDLIVSTRQLHSEQMQSVPLLADHALAVCGPATARRLAGLALAEVLLAAPLLIDEHHPEWAPWLPALALPTTRALTVDDARLRLAAAQDELGIAMLSRLSVDGALRRGSLCALAQLPTVALAPLWLTQSKLAPRTPAVQLAYDWLRAAAAEA</sequence>
<dbReference type="InterPro" id="IPR036388">
    <property type="entry name" value="WH-like_DNA-bd_sf"/>
</dbReference>
<dbReference type="GO" id="GO:0043565">
    <property type="term" value="F:sequence-specific DNA binding"/>
    <property type="evidence" value="ECO:0007669"/>
    <property type="project" value="TreeGrafter"/>
</dbReference>